<dbReference type="Gene3D" id="2.60.40.10">
    <property type="entry name" value="Immunoglobulins"/>
    <property type="match status" value="1"/>
</dbReference>
<keyword evidence="9" id="KW-0812">Transmembrane</keyword>
<dbReference type="Proteomes" id="UP000817854">
    <property type="component" value="Unassembled WGS sequence"/>
</dbReference>
<reference evidence="12 13" key="2">
    <citation type="submission" date="2019-05" db="EMBL/GenBank/DDBJ databases">
        <authorList>
            <person name="Lianzixin W."/>
        </authorList>
    </citation>
    <scope>NUCLEOTIDE SEQUENCE [LARGE SCALE GENOMIC DNA]</scope>
    <source>
        <strain evidence="12 13">EC11</strain>
    </source>
</reference>
<evidence type="ECO:0000256" key="8">
    <source>
        <dbReference type="ARBA" id="ARBA00023012"/>
    </source>
</evidence>
<comment type="catalytic activity">
    <reaction evidence="1">
        <text>ATP + protein L-histidine = ADP + protein N-phospho-L-histidine.</text>
        <dbReference type="EC" id="2.7.13.3"/>
    </reaction>
</comment>
<organism evidence="12 13">
    <name type="scientific">Flavobacterium jejuense</name>
    <dbReference type="NCBI Taxonomy" id="1544455"/>
    <lineage>
        <taxon>Bacteria</taxon>
        <taxon>Pseudomonadati</taxon>
        <taxon>Bacteroidota</taxon>
        <taxon>Flavobacteriia</taxon>
        <taxon>Flavobacteriales</taxon>
        <taxon>Flavobacteriaceae</taxon>
        <taxon>Flavobacterium</taxon>
    </lineage>
</organism>
<dbReference type="InterPro" id="IPR013783">
    <property type="entry name" value="Ig-like_fold"/>
</dbReference>
<dbReference type="InterPro" id="IPR011712">
    <property type="entry name" value="Sig_transdc_His_kin_sub3_dim/P"/>
</dbReference>
<keyword evidence="5" id="KW-0547">Nucleotide-binding</keyword>
<dbReference type="CDD" id="cd16917">
    <property type="entry name" value="HATPase_UhpB-NarQ-NarX-like"/>
    <property type="match status" value="1"/>
</dbReference>
<keyword evidence="9" id="KW-0472">Membrane</keyword>
<evidence type="ECO:0000313" key="12">
    <source>
        <dbReference type="EMBL" id="NHN24969.1"/>
    </source>
</evidence>
<evidence type="ECO:0000259" key="11">
    <source>
        <dbReference type="SMART" id="SM00387"/>
    </source>
</evidence>
<keyword evidence="13" id="KW-1185">Reference proteome</keyword>
<dbReference type="Gene3D" id="3.30.565.10">
    <property type="entry name" value="Histidine kinase-like ATPase, C-terminal domain"/>
    <property type="match status" value="1"/>
</dbReference>
<dbReference type="SMART" id="SM00387">
    <property type="entry name" value="HATPase_c"/>
    <property type="match status" value="1"/>
</dbReference>
<dbReference type="SUPFAM" id="SSF55874">
    <property type="entry name" value="ATPase domain of HSP90 chaperone/DNA topoisomerase II/histidine kinase"/>
    <property type="match status" value="1"/>
</dbReference>
<evidence type="ECO:0000256" key="5">
    <source>
        <dbReference type="ARBA" id="ARBA00022741"/>
    </source>
</evidence>
<keyword evidence="3" id="KW-0597">Phosphoprotein</keyword>
<proteinExistence type="predicted"/>
<keyword evidence="10" id="KW-0732">Signal</keyword>
<evidence type="ECO:0000256" key="9">
    <source>
        <dbReference type="SAM" id="Phobius"/>
    </source>
</evidence>
<gene>
    <name evidence="12" type="ORF">FIA58_004690</name>
</gene>
<dbReference type="Pfam" id="PF07730">
    <property type="entry name" value="HisKA_3"/>
    <property type="match status" value="1"/>
</dbReference>
<dbReference type="Pfam" id="PF07495">
    <property type="entry name" value="Y_Y_Y"/>
    <property type="match status" value="1"/>
</dbReference>
<evidence type="ECO:0000313" key="13">
    <source>
        <dbReference type="Proteomes" id="UP000817854"/>
    </source>
</evidence>
<evidence type="ECO:0000256" key="10">
    <source>
        <dbReference type="SAM" id="SignalP"/>
    </source>
</evidence>
<keyword evidence="6" id="KW-0418">Kinase</keyword>
<dbReference type="EMBL" id="VEVQ02000002">
    <property type="protein sequence ID" value="NHN24969.1"/>
    <property type="molecule type" value="Genomic_DNA"/>
</dbReference>
<sequence>MQKTVVFFFFSLFSSFVFTQNYDFKSYSTKEGLAHSQTFSIIQAKNKKIWVATVNGVSCFNGKDFKNFTAKEGLPSNICSTVFEDSKENIWVGTFKGISIIKNDKVSTPTSIDFKKFGSINDFLEAKDGSIYIFSNRGIIHYKDKKFTILYYSKNNENIFSTSAAWYDDNTIYTASIKNGVKKITLNPFQFEVIDGKSHKINDICYKVVIDKEKKVWIGSYGVLYCLENNKIKEFVPDMNAINDNRIFSIIQEEDGITLGLSFEGNGIGFFNKEKGTFDFINTNNGLPSNYIYGFIKDTENNYWLASYNKGIIKFKDKSMQLFTAKQGLPSEIIVDVVDWNNKLYLASEKGVVILKDYKIEKILFPDTKIHRIVKTSQNTLLIAIDEKVVEMKENGMTEVIREGTYLDIYKDDKITFLAIDDDLRVFTKDSSYIIETRKTFKIFPLGDRYILTKLAAILQFKDNKIAIIPGLNPSDHDIFASIDTINENEFVALNDKFIFHVSLYNGMFKVKKYSIDRFGNDYKALKVHKNDLWLASKKEISKVNFTSLVEKDSVSIKKYKIGDNFIPNGILDNGLKITDDGTLLASTLNGLFVFDEKQYVENNKAPELDLNDVLLFSESIKDKIENRCINLSHSENYLTFDMEAVSFSNSDNIKYKYRLKGLRDGNEWSIPSLDTKAVFSYIPSGEYQFEFTADDGNGLWQAEPFAIAIRIKNPFWRIWWFWLLSIFSLGFVIIVYLNQKNKIALKRQAQITQDIINAQEDERTRVALELHDSVGQQLMLLTRKSKSSNDSSMEALAKDTLQNVRTISQGLHPVVLERLGFTAGINDLIHNIDASTTLFFTLDIENIDPFLDNNKALHLYRILQELLNNVVKHAEATSVSIDIHKIKSTIEIIVEDNGKGFDYEQQIKFSKSLGMKSLLERSKIIKAKLTINSLIKKGTITQLTFPI</sequence>
<accession>A0ABX0ISX3</accession>
<feature type="signal peptide" evidence="10">
    <location>
        <begin position="1"/>
        <end position="19"/>
    </location>
</feature>
<dbReference type="Gene3D" id="2.130.10.10">
    <property type="entry name" value="YVTN repeat-like/Quinoprotein amine dehydrogenase"/>
    <property type="match status" value="2"/>
</dbReference>
<keyword evidence="9" id="KW-1133">Transmembrane helix</keyword>
<evidence type="ECO:0000256" key="2">
    <source>
        <dbReference type="ARBA" id="ARBA00012438"/>
    </source>
</evidence>
<dbReference type="InterPro" id="IPR050482">
    <property type="entry name" value="Sensor_HK_TwoCompSys"/>
</dbReference>
<dbReference type="Pfam" id="PF02518">
    <property type="entry name" value="HATPase_c"/>
    <property type="match status" value="1"/>
</dbReference>
<dbReference type="PANTHER" id="PTHR24421:SF10">
    <property type="entry name" value="NITRATE_NITRITE SENSOR PROTEIN NARQ"/>
    <property type="match status" value="1"/>
</dbReference>
<dbReference type="PANTHER" id="PTHR24421">
    <property type="entry name" value="NITRATE/NITRITE SENSOR PROTEIN NARX-RELATED"/>
    <property type="match status" value="1"/>
</dbReference>
<evidence type="ECO:0000256" key="3">
    <source>
        <dbReference type="ARBA" id="ARBA00022553"/>
    </source>
</evidence>
<dbReference type="Gene3D" id="1.20.5.1930">
    <property type="match status" value="1"/>
</dbReference>
<name>A0ABX0ISX3_9FLAO</name>
<dbReference type="InterPro" id="IPR003594">
    <property type="entry name" value="HATPase_dom"/>
</dbReference>
<evidence type="ECO:0000256" key="7">
    <source>
        <dbReference type="ARBA" id="ARBA00022840"/>
    </source>
</evidence>
<dbReference type="EC" id="2.7.13.3" evidence="2"/>
<keyword evidence="7" id="KW-0067">ATP-binding</keyword>
<reference evidence="13" key="1">
    <citation type="submission" date="2019-05" db="EMBL/GenBank/DDBJ databases">
        <title>Flavobacterium profundi sp. nov., isolated from a deep-sea seamount.</title>
        <authorList>
            <person name="Zhang D.-C."/>
        </authorList>
    </citation>
    <scope>NUCLEOTIDE SEQUENCE [LARGE SCALE GENOMIC DNA]</scope>
    <source>
        <strain evidence="13">EC11</strain>
    </source>
</reference>
<comment type="caution">
    <text evidence="12">The sequence shown here is derived from an EMBL/GenBank/DDBJ whole genome shotgun (WGS) entry which is preliminary data.</text>
</comment>
<feature type="chain" id="PRO_5047229245" description="histidine kinase" evidence="10">
    <location>
        <begin position="20"/>
        <end position="948"/>
    </location>
</feature>
<dbReference type="RefSeq" id="WP_140960561.1">
    <property type="nucleotide sequence ID" value="NZ_VEVQ02000002.1"/>
</dbReference>
<feature type="domain" description="Histidine kinase/HSP90-like ATPase" evidence="11">
    <location>
        <begin position="855"/>
        <end position="948"/>
    </location>
</feature>
<keyword evidence="4" id="KW-0808">Transferase</keyword>
<evidence type="ECO:0000256" key="6">
    <source>
        <dbReference type="ARBA" id="ARBA00022777"/>
    </source>
</evidence>
<protein>
    <recommendedName>
        <fullName evidence="2">histidine kinase</fullName>
        <ecNumber evidence="2">2.7.13.3</ecNumber>
    </recommendedName>
</protein>
<evidence type="ECO:0000256" key="4">
    <source>
        <dbReference type="ARBA" id="ARBA00022679"/>
    </source>
</evidence>
<reference evidence="12 13" key="3">
    <citation type="submission" date="2020-02" db="EMBL/GenBank/DDBJ databases">
        <title>Flavobacterium profundi sp. nov., isolated from a deep-sea seamount.</title>
        <authorList>
            <person name="Zhang D.-C."/>
        </authorList>
    </citation>
    <scope>NUCLEOTIDE SEQUENCE [LARGE SCALE GENOMIC DNA]</scope>
    <source>
        <strain evidence="12 13">EC11</strain>
    </source>
</reference>
<dbReference type="SUPFAM" id="SSF63829">
    <property type="entry name" value="Calcium-dependent phosphotriesterase"/>
    <property type="match status" value="1"/>
</dbReference>
<dbReference type="InterPro" id="IPR011123">
    <property type="entry name" value="Y_Y_Y"/>
</dbReference>
<dbReference type="InterPro" id="IPR036890">
    <property type="entry name" value="HATPase_C_sf"/>
</dbReference>
<dbReference type="InterPro" id="IPR015943">
    <property type="entry name" value="WD40/YVTN_repeat-like_dom_sf"/>
</dbReference>
<evidence type="ECO:0000256" key="1">
    <source>
        <dbReference type="ARBA" id="ARBA00000085"/>
    </source>
</evidence>
<keyword evidence="8" id="KW-0902">Two-component regulatory system</keyword>
<feature type="transmembrane region" description="Helical" evidence="9">
    <location>
        <begin position="720"/>
        <end position="738"/>
    </location>
</feature>